<dbReference type="OrthoDB" id="416119at2759"/>
<reference evidence="3" key="1">
    <citation type="submission" date="2016-04" db="EMBL/GenBank/DDBJ databases">
        <title>Cephalotus genome sequencing.</title>
        <authorList>
            <person name="Fukushima K."/>
            <person name="Hasebe M."/>
            <person name="Fang X."/>
        </authorList>
    </citation>
    <scope>NUCLEOTIDE SEQUENCE [LARGE SCALE GENOMIC DNA]</scope>
    <source>
        <strain evidence="3">cv. St1</strain>
    </source>
</reference>
<comment type="caution">
    <text evidence="2">The sequence shown here is derived from an EMBL/GenBank/DDBJ whole genome shotgun (WGS) entry which is preliminary data.</text>
</comment>
<evidence type="ECO:0008006" key="4">
    <source>
        <dbReference type="Google" id="ProtNLM"/>
    </source>
</evidence>
<evidence type="ECO:0000313" key="3">
    <source>
        <dbReference type="Proteomes" id="UP000187406"/>
    </source>
</evidence>
<keyword evidence="1" id="KW-0472">Membrane</keyword>
<name>A0A1Q3BJN0_CEPFO</name>
<dbReference type="EMBL" id="BDDD01000624">
    <property type="protein sequence ID" value="GAV68246.1"/>
    <property type="molecule type" value="Genomic_DNA"/>
</dbReference>
<feature type="non-terminal residue" evidence="2">
    <location>
        <position position="1"/>
    </location>
</feature>
<dbReference type="PANTHER" id="PTHR33116:SF78">
    <property type="entry name" value="OS12G0587133 PROTEIN"/>
    <property type="match status" value="1"/>
</dbReference>
<organism evidence="2 3">
    <name type="scientific">Cephalotus follicularis</name>
    <name type="common">Albany pitcher plant</name>
    <dbReference type="NCBI Taxonomy" id="3775"/>
    <lineage>
        <taxon>Eukaryota</taxon>
        <taxon>Viridiplantae</taxon>
        <taxon>Streptophyta</taxon>
        <taxon>Embryophyta</taxon>
        <taxon>Tracheophyta</taxon>
        <taxon>Spermatophyta</taxon>
        <taxon>Magnoliopsida</taxon>
        <taxon>eudicotyledons</taxon>
        <taxon>Gunneridae</taxon>
        <taxon>Pentapetalae</taxon>
        <taxon>rosids</taxon>
        <taxon>fabids</taxon>
        <taxon>Oxalidales</taxon>
        <taxon>Cephalotaceae</taxon>
        <taxon>Cephalotus</taxon>
    </lineage>
</organism>
<keyword evidence="1" id="KW-0812">Transmembrane</keyword>
<evidence type="ECO:0000256" key="1">
    <source>
        <dbReference type="SAM" id="Phobius"/>
    </source>
</evidence>
<proteinExistence type="predicted"/>
<gene>
    <name evidence="2" type="ORF">CFOL_v3_11749</name>
</gene>
<dbReference type="Proteomes" id="UP000187406">
    <property type="component" value="Unassembled WGS sequence"/>
</dbReference>
<dbReference type="STRING" id="3775.A0A1Q3BJN0"/>
<dbReference type="AlphaFoldDB" id="A0A1Q3BJN0"/>
<accession>A0A1Q3BJN0</accession>
<sequence>EKVLARANSWISKFLFYGGRLQLIKLTLYSMCTYWCNVFLLHVSILKDCEKTLRNFLWGGSGQNAKSSKVKWAVVCRPLKEGALGIRDMQTWNKALLMNQIW</sequence>
<feature type="transmembrane region" description="Helical" evidence="1">
    <location>
        <begin position="26"/>
        <end position="46"/>
    </location>
</feature>
<keyword evidence="1" id="KW-1133">Transmembrane helix</keyword>
<dbReference type="InParanoid" id="A0A1Q3BJN0"/>
<evidence type="ECO:0000313" key="2">
    <source>
        <dbReference type="EMBL" id="GAV68246.1"/>
    </source>
</evidence>
<keyword evidence="3" id="KW-1185">Reference proteome</keyword>
<dbReference type="PANTHER" id="PTHR33116">
    <property type="entry name" value="REVERSE TRANSCRIPTASE ZINC-BINDING DOMAIN-CONTAINING PROTEIN-RELATED-RELATED"/>
    <property type="match status" value="1"/>
</dbReference>
<protein>
    <recommendedName>
        <fullName evidence="4">Zf-RVT domain-containing protein</fullName>
    </recommendedName>
</protein>
<feature type="non-terminal residue" evidence="2">
    <location>
        <position position="102"/>
    </location>
</feature>